<keyword evidence="1" id="KW-0732">Signal</keyword>
<feature type="chain" id="PRO_5035783084" description="Secreted protein" evidence="1">
    <location>
        <begin position="23"/>
        <end position="64"/>
    </location>
</feature>
<sequence length="64" mass="7479">MRHIVTLGLWMLRYNILPAAMSINRKVVEHMWNTTNTSNSVVITTMNNSFSMWHIVFLGVRTSR</sequence>
<dbReference type="AlphaFoldDB" id="A0A8T0HLD3"/>
<evidence type="ECO:0000256" key="1">
    <source>
        <dbReference type="SAM" id="SignalP"/>
    </source>
</evidence>
<evidence type="ECO:0008006" key="4">
    <source>
        <dbReference type="Google" id="ProtNLM"/>
    </source>
</evidence>
<keyword evidence="3" id="KW-1185">Reference proteome</keyword>
<reference evidence="2" key="1">
    <citation type="submission" date="2020-06" db="EMBL/GenBank/DDBJ databases">
        <title>WGS assembly of Ceratodon purpureus strain R40.</title>
        <authorList>
            <person name="Carey S.B."/>
            <person name="Jenkins J."/>
            <person name="Shu S."/>
            <person name="Lovell J.T."/>
            <person name="Sreedasyam A."/>
            <person name="Maumus F."/>
            <person name="Tiley G.P."/>
            <person name="Fernandez-Pozo N."/>
            <person name="Barry K."/>
            <person name="Chen C."/>
            <person name="Wang M."/>
            <person name="Lipzen A."/>
            <person name="Daum C."/>
            <person name="Saski C.A."/>
            <person name="Payton A.C."/>
            <person name="Mcbreen J.C."/>
            <person name="Conrad R.E."/>
            <person name="Kollar L.M."/>
            <person name="Olsson S."/>
            <person name="Huttunen S."/>
            <person name="Landis J.B."/>
            <person name="Wickett N.J."/>
            <person name="Johnson M.G."/>
            <person name="Rensing S.A."/>
            <person name="Grimwood J."/>
            <person name="Schmutz J."/>
            <person name="Mcdaniel S.F."/>
        </authorList>
    </citation>
    <scope>NUCLEOTIDE SEQUENCE</scope>
    <source>
        <strain evidence="2">R40</strain>
    </source>
</reference>
<dbReference type="Proteomes" id="UP000822688">
    <property type="component" value="Chromosome V"/>
</dbReference>
<proteinExistence type="predicted"/>
<name>A0A8T0HLD3_CERPU</name>
<accession>A0A8T0HLD3</accession>
<protein>
    <recommendedName>
        <fullName evidence="4">Secreted protein</fullName>
    </recommendedName>
</protein>
<evidence type="ECO:0000313" key="3">
    <source>
        <dbReference type="Proteomes" id="UP000822688"/>
    </source>
</evidence>
<gene>
    <name evidence="2" type="ORF">KC19_VG027600</name>
</gene>
<comment type="caution">
    <text evidence="2">The sequence shown here is derived from an EMBL/GenBank/DDBJ whole genome shotgun (WGS) entry which is preliminary data.</text>
</comment>
<dbReference type="EMBL" id="CM026426">
    <property type="protein sequence ID" value="KAG0571617.1"/>
    <property type="molecule type" value="Genomic_DNA"/>
</dbReference>
<feature type="signal peptide" evidence="1">
    <location>
        <begin position="1"/>
        <end position="22"/>
    </location>
</feature>
<organism evidence="2 3">
    <name type="scientific">Ceratodon purpureus</name>
    <name type="common">Fire moss</name>
    <name type="synonym">Dicranum purpureum</name>
    <dbReference type="NCBI Taxonomy" id="3225"/>
    <lineage>
        <taxon>Eukaryota</taxon>
        <taxon>Viridiplantae</taxon>
        <taxon>Streptophyta</taxon>
        <taxon>Embryophyta</taxon>
        <taxon>Bryophyta</taxon>
        <taxon>Bryophytina</taxon>
        <taxon>Bryopsida</taxon>
        <taxon>Dicranidae</taxon>
        <taxon>Pseudoditrichales</taxon>
        <taxon>Ditrichaceae</taxon>
        <taxon>Ceratodon</taxon>
    </lineage>
</organism>
<evidence type="ECO:0000313" key="2">
    <source>
        <dbReference type="EMBL" id="KAG0571617.1"/>
    </source>
</evidence>